<dbReference type="Proteomes" id="UP000030854">
    <property type="component" value="Unassembled WGS sequence"/>
</dbReference>
<protein>
    <submittedName>
        <fullName evidence="1">Uncharacterized protein</fullName>
    </submittedName>
</protein>
<sequence>MQDSDNEYNQNLIEYDVQETAMQSTATTNYDDEFPCLEGIENQSENQNVSENVKSTPYEGSKFQLMDKVKGHFDITNPYLQEIEKDSPRVGADFMALLVEGASRVILGQRILFQDA</sequence>
<dbReference type="AlphaFoldDB" id="A0A0B1PIT5"/>
<proteinExistence type="predicted"/>
<comment type="caution">
    <text evidence="1">The sequence shown here is derived from an EMBL/GenBank/DDBJ whole genome shotgun (WGS) entry which is preliminary data.</text>
</comment>
<evidence type="ECO:0000313" key="1">
    <source>
        <dbReference type="EMBL" id="KHJ36399.1"/>
    </source>
</evidence>
<dbReference type="EMBL" id="JNVN01000035">
    <property type="protein sequence ID" value="KHJ36399.1"/>
    <property type="molecule type" value="Genomic_DNA"/>
</dbReference>
<accession>A0A0B1PIT5</accession>
<dbReference type="HOGENOM" id="CLU_2098642_0_0_1"/>
<name>A0A0B1PIT5_UNCNE</name>
<evidence type="ECO:0000313" key="2">
    <source>
        <dbReference type="Proteomes" id="UP000030854"/>
    </source>
</evidence>
<keyword evidence="2" id="KW-1185">Reference proteome</keyword>
<gene>
    <name evidence="1" type="ORF">EV44_g5493</name>
</gene>
<organism evidence="1 2">
    <name type="scientific">Uncinula necator</name>
    <name type="common">Grape powdery mildew</name>
    <dbReference type="NCBI Taxonomy" id="52586"/>
    <lineage>
        <taxon>Eukaryota</taxon>
        <taxon>Fungi</taxon>
        <taxon>Dikarya</taxon>
        <taxon>Ascomycota</taxon>
        <taxon>Pezizomycotina</taxon>
        <taxon>Leotiomycetes</taxon>
        <taxon>Erysiphales</taxon>
        <taxon>Erysiphaceae</taxon>
        <taxon>Erysiphe</taxon>
    </lineage>
</organism>
<reference evidence="1 2" key="1">
    <citation type="journal article" date="2014" name="BMC Genomics">
        <title>Adaptive genomic structural variation in the grape powdery mildew pathogen, Erysiphe necator.</title>
        <authorList>
            <person name="Jones L."/>
            <person name="Riaz S."/>
            <person name="Morales-Cruz A."/>
            <person name="Amrine K.C."/>
            <person name="McGuire B."/>
            <person name="Gubler W.D."/>
            <person name="Walker M.A."/>
            <person name="Cantu D."/>
        </authorList>
    </citation>
    <scope>NUCLEOTIDE SEQUENCE [LARGE SCALE GENOMIC DNA]</scope>
    <source>
        <strain evidence="2">c</strain>
    </source>
</reference>